<dbReference type="PANTHER" id="PTHR43133:SF8">
    <property type="entry name" value="RNA POLYMERASE SIGMA FACTOR HI_1459-RELATED"/>
    <property type="match status" value="1"/>
</dbReference>
<keyword evidence="5" id="KW-0804">Transcription</keyword>
<keyword evidence="3" id="KW-0731">Sigma factor</keyword>
<comment type="similarity">
    <text evidence="1">Belongs to the sigma-70 factor family. ECF subfamily.</text>
</comment>
<dbReference type="EMBL" id="JBHUOZ010000001">
    <property type="protein sequence ID" value="MFD2918768.1"/>
    <property type="molecule type" value="Genomic_DNA"/>
</dbReference>
<comment type="caution">
    <text evidence="8">The sequence shown here is derived from an EMBL/GenBank/DDBJ whole genome shotgun (WGS) entry which is preliminary data.</text>
</comment>
<dbReference type="Proteomes" id="UP001597511">
    <property type="component" value="Unassembled WGS sequence"/>
</dbReference>
<evidence type="ECO:0000313" key="9">
    <source>
        <dbReference type="Proteomes" id="UP001597511"/>
    </source>
</evidence>
<evidence type="ECO:0000256" key="3">
    <source>
        <dbReference type="ARBA" id="ARBA00023082"/>
    </source>
</evidence>
<proteinExistence type="inferred from homology"/>
<reference evidence="9" key="1">
    <citation type="journal article" date="2019" name="Int. J. Syst. Evol. Microbiol.">
        <title>The Global Catalogue of Microorganisms (GCM) 10K type strain sequencing project: providing services to taxonomists for standard genome sequencing and annotation.</title>
        <authorList>
            <consortium name="The Broad Institute Genomics Platform"/>
            <consortium name="The Broad Institute Genome Sequencing Center for Infectious Disease"/>
            <person name="Wu L."/>
            <person name="Ma J."/>
        </authorList>
    </citation>
    <scope>NUCLEOTIDE SEQUENCE [LARGE SCALE GENOMIC DNA]</scope>
    <source>
        <strain evidence="9">KCTC 23299</strain>
    </source>
</reference>
<dbReference type="RefSeq" id="WP_386095281.1">
    <property type="nucleotide sequence ID" value="NZ_JBHUOZ010000001.1"/>
</dbReference>
<dbReference type="InterPro" id="IPR013325">
    <property type="entry name" value="RNA_pol_sigma_r2"/>
</dbReference>
<sequence length="165" mass="19084">MVDTKESFTELFNHHYPKVLRICKGYFNGNQAMAVDATQEVFIKVWEKLPGFRHEAGIGTWIYRIAVNTCLMQLRKTGIKKMVPVDTMPDIHLEDDNHEQEEKLRKLYTCIQQLDETGKLIILLVLEAVAYPDIAQIVGISEENLRVKIHRIKKNLTQCVLYGNI</sequence>
<evidence type="ECO:0000256" key="1">
    <source>
        <dbReference type="ARBA" id="ARBA00010641"/>
    </source>
</evidence>
<evidence type="ECO:0000256" key="2">
    <source>
        <dbReference type="ARBA" id="ARBA00023015"/>
    </source>
</evidence>
<dbReference type="InterPro" id="IPR014284">
    <property type="entry name" value="RNA_pol_sigma-70_dom"/>
</dbReference>
<keyword evidence="4" id="KW-0238">DNA-binding</keyword>
<dbReference type="InterPro" id="IPR007627">
    <property type="entry name" value="RNA_pol_sigma70_r2"/>
</dbReference>
<dbReference type="Gene3D" id="1.10.1740.10">
    <property type="match status" value="1"/>
</dbReference>
<dbReference type="Gene3D" id="1.10.10.10">
    <property type="entry name" value="Winged helix-like DNA-binding domain superfamily/Winged helix DNA-binding domain"/>
    <property type="match status" value="1"/>
</dbReference>
<evidence type="ECO:0000259" key="7">
    <source>
        <dbReference type="Pfam" id="PF08281"/>
    </source>
</evidence>
<dbReference type="InterPro" id="IPR013249">
    <property type="entry name" value="RNA_pol_sigma70_r4_t2"/>
</dbReference>
<feature type="domain" description="RNA polymerase sigma factor 70 region 4 type 2" evidence="7">
    <location>
        <begin position="105"/>
        <end position="156"/>
    </location>
</feature>
<evidence type="ECO:0000256" key="4">
    <source>
        <dbReference type="ARBA" id="ARBA00023125"/>
    </source>
</evidence>
<organism evidence="8 9">
    <name type="scientific">Terrimonas rubra</name>
    <dbReference type="NCBI Taxonomy" id="1035890"/>
    <lineage>
        <taxon>Bacteria</taxon>
        <taxon>Pseudomonadati</taxon>
        <taxon>Bacteroidota</taxon>
        <taxon>Chitinophagia</taxon>
        <taxon>Chitinophagales</taxon>
        <taxon>Chitinophagaceae</taxon>
        <taxon>Terrimonas</taxon>
    </lineage>
</organism>
<keyword evidence="9" id="KW-1185">Reference proteome</keyword>
<feature type="domain" description="RNA polymerase sigma-70 region 2" evidence="6">
    <location>
        <begin position="11"/>
        <end position="77"/>
    </location>
</feature>
<dbReference type="PANTHER" id="PTHR43133">
    <property type="entry name" value="RNA POLYMERASE ECF-TYPE SIGMA FACTO"/>
    <property type="match status" value="1"/>
</dbReference>
<dbReference type="InterPro" id="IPR036388">
    <property type="entry name" value="WH-like_DNA-bd_sf"/>
</dbReference>
<gene>
    <name evidence="8" type="ORF">ACFS6H_03535</name>
</gene>
<keyword evidence="2" id="KW-0805">Transcription regulation</keyword>
<dbReference type="SUPFAM" id="SSF88946">
    <property type="entry name" value="Sigma2 domain of RNA polymerase sigma factors"/>
    <property type="match status" value="1"/>
</dbReference>
<name>A0ABW6A3C2_9BACT</name>
<dbReference type="InterPro" id="IPR039425">
    <property type="entry name" value="RNA_pol_sigma-70-like"/>
</dbReference>
<dbReference type="NCBIfam" id="TIGR02937">
    <property type="entry name" value="sigma70-ECF"/>
    <property type="match status" value="1"/>
</dbReference>
<accession>A0ABW6A3C2</accession>
<dbReference type="Pfam" id="PF08281">
    <property type="entry name" value="Sigma70_r4_2"/>
    <property type="match status" value="1"/>
</dbReference>
<dbReference type="Pfam" id="PF04542">
    <property type="entry name" value="Sigma70_r2"/>
    <property type="match status" value="1"/>
</dbReference>
<protein>
    <submittedName>
        <fullName evidence="8">RNA polymerase sigma factor</fullName>
    </submittedName>
</protein>
<dbReference type="InterPro" id="IPR013324">
    <property type="entry name" value="RNA_pol_sigma_r3/r4-like"/>
</dbReference>
<evidence type="ECO:0000256" key="5">
    <source>
        <dbReference type="ARBA" id="ARBA00023163"/>
    </source>
</evidence>
<evidence type="ECO:0000259" key="6">
    <source>
        <dbReference type="Pfam" id="PF04542"/>
    </source>
</evidence>
<evidence type="ECO:0000313" key="8">
    <source>
        <dbReference type="EMBL" id="MFD2918768.1"/>
    </source>
</evidence>
<dbReference type="SUPFAM" id="SSF88659">
    <property type="entry name" value="Sigma3 and sigma4 domains of RNA polymerase sigma factors"/>
    <property type="match status" value="1"/>
</dbReference>